<evidence type="ECO:0000256" key="3">
    <source>
        <dbReference type="ARBA" id="ARBA00009381"/>
    </source>
</evidence>
<comment type="pathway">
    <text evidence="11">Sulfur metabolism; glutathione metabolism.</text>
</comment>
<dbReference type="PANTHER" id="PTHR43199">
    <property type="entry name" value="GLUTATHIONE HYDROLASE"/>
    <property type="match status" value="1"/>
</dbReference>
<evidence type="ECO:0000313" key="14">
    <source>
        <dbReference type="Proteomes" id="UP000214646"/>
    </source>
</evidence>
<feature type="active site" description="Nucleophile" evidence="9">
    <location>
        <position position="374"/>
    </location>
</feature>
<keyword evidence="4 11" id="KW-0808">Transferase</keyword>
<protein>
    <recommendedName>
        <fullName evidence="11">Glutathione hydrolase proenzyme</fullName>
        <ecNumber evidence="11">2.3.2.2</ecNumber>
        <ecNumber evidence="11">3.4.19.13</ecNumber>
    </recommendedName>
    <component>
        <recommendedName>
            <fullName evidence="11">Glutathione hydrolase large chain</fullName>
        </recommendedName>
    </component>
    <component>
        <recommendedName>
            <fullName evidence="11">Glutathione hydrolase small chain</fullName>
        </recommendedName>
    </component>
</protein>
<dbReference type="InterPro" id="IPR000101">
    <property type="entry name" value="GGT_peptidase"/>
</dbReference>
<evidence type="ECO:0000256" key="5">
    <source>
        <dbReference type="ARBA" id="ARBA00022801"/>
    </source>
</evidence>
<evidence type="ECO:0000256" key="9">
    <source>
        <dbReference type="PIRSR" id="PIRSR600101-1"/>
    </source>
</evidence>
<evidence type="ECO:0000256" key="2">
    <source>
        <dbReference type="ARBA" id="ARBA00001089"/>
    </source>
</evidence>
<keyword evidence="14" id="KW-1185">Reference proteome</keyword>
<reference evidence="14" key="1">
    <citation type="submission" date="2017-06" db="EMBL/GenBank/DDBJ databases">
        <title>Genome analysis of Fimbriiglobus ruber SP5, the first member of the order Planctomycetales with confirmed chitinolytic capability.</title>
        <authorList>
            <person name="Ravin N.V."/>
            <person name="Rakitin A.L."/>
            <person name="Ivanova A.A."/>
            <person name="Beletsky A.V."/>
            <person name="Kulichevskaya I.S."/>
            <person name="Mardanov A.V."/>
            <person name="Dedysh S.N."/>
        </authorList>
    </citation>
    <scope>NUCLEOTIDE SEQUENCE [LARGE SCALE GENOMIC DNA]</scope>
    <source>
        <strain evidence="14">SP5</strain>
    </source>
</reference>
<dbReference type="Pfam" id="PF01019">
    <property type="entry name" value="G_glu_transpept"/>
    <property type="match status" value="1"/>
</dbReference>
<dbReference type="Gene3D" id="1.10.246.130">
    <property type="match status" value="1"/>
</dbReference>
<evidence type="ECO:0000256" key="12">
    <source>
        <dbReference type="SAM" id="SignalP"/>
    </source>
</evidence>
<dbReference type="UniPathway" id="UPA00204"/>
<comment type="caution">
    <text evidence="13">The sequence shown here is derived from an EMBL/GenBank/DDBJ whole genome shotgun (WGS) entry which is preliminary data.</text>
</comment>
<comment type="similarity">
    <text evidence="3 11">Belongs to the gamma-glutamyltransferase family.</text>
</comment>
<evidence type="ECO:0000313" key="13">
    <source>
        <dbReference type="EMBL" id="OWK43421.1"/>
    </source>
</evidence>
<name>A0A225DQ71_9BACT</name>
<dbReference type="InterPro" id="IPR043138">
    <property type="entry name" value="GGT_lsub"/>
</dbReference>
<feature type="binding site" evidence="10">
    <location>
        <position position="103"/>
    </location>
    <ligand>
        <name>L-glutamate</name>
        <dbReference type="ChEBI" id="CHEBI:29985"/>
    </ligand>
</feature>
<keyword evidence="7 11" id="KW-0012">Acyltransferase</keyword>
<dbReference type="GO" id="GO:0036374">
    <property type="term" value="F:glutathione hydrolase activity"/>
    <property type="evidence" value="ECO:0007669"/>
    <property type="project" value="UniProtKB-UniRule"/>
</dbReference>
<dbReference type="RefSeq" id="WP_088254261.1">
    <property type="nucleotide sequence ID" value="NZ_NIDE01000004.1"/>
</dbReference>
<dbReference type="GO" id="GO:0103068">
    <property type="term" value="F:leukotriene C4 gamma-glutamyl transferase activity"/>
    <property type="evidence" value="ECO:0007669"/>
    <property type="project" value="UniProtKB-EC"/>
</dbReference>
<dbReference type="EC" id="2.3.2.2" evidence="11"/>
<evidence type="ECO:0000256" key="1">
    <source>
        <dbReference type="ARBA" id="ARBA00001049"/>
    </source>
</evidence>
<dbReference type="InterPro" id="IPR029055">
    <property type="entry name" value="Ntn_hydrolases_N"/>
</dbReference>
<evidence type="ECO:0000256" key="7">
    <source>
        <dbReference type="ARBA" id="ARBA00023315"/>
    </source>
</evidence>
<feature type="binding site" evidence="10">
    <location>
        <begin position="445"/>
        <end position="446"/>
    </location>
    <ligand>
        <name>L-glutamate</name>
        <dbReference type="ChEBI" id="CHEBI:29985"/>
    </ligand>
</feature>
<evidence type="ECO:0000256" key="8">
    <source>
        <dbReference type="ARBA" id="ARBA00047417"/>
    </source>
</evidence>
<dbReference type="SUPFAM" id="SSF56235">
    <property type="entry name" value="N-terminal nucleophile aminohydrolases (Ntn hydrolases)"/>
    <property type="match status" value="1"/>
</dbReference>
<keyword evidence="12" id="KW-0732">Signal</keyword>
<dbReference type="InterPro" id="IPR051792">
    <property type="entry name" value="GGT_bact"/>
</dbReference>
<evidence type="ECO:0000256" key="10">
    <source>
        <dbReference type="PIRSR" id="PIRSR600101-2"/>
    </source>
</evidence>
<evidence type="ECO:0000256" key="4">
    <source>
        <dbReference type="ARBA" id="ARBA00022679"/>
    </source>
</evidence>
<accession>A0A225DQ71</accession>
<dbReference type="GO" id="GO:0006751">
    <property type="term" value="P:glutathione catabolic process"/>
    <property type="evidence" value="ECO:0007669"/>
    <property type="project" value="UniProtKB-UniRule"/>
</dbReference>
<dbReference type="Proteomes" id="UP000214646">
    <property type="component" value="Unassembled WGS sequence"/>
</dbReference>
<comment type="catalytic activity">
    <reaction evidence="8 11">
        <text>an N-terminal (5-L-glutamyl)-[peptide] + an alpha-amino acid = 5-L-glutamyl amino acid + an N-terminal L-alpha-aminoacyl-[peptide]</text>
        <dbReference type="Rhea" id="RHEA:23904"/>
        <dbReference type="Rhea" id="RHEA-COMP:9780"/>
        <dbReference type="Rhea" id="RHEA-COMP:9795"/>
        <dbReference type="ChEBI" id="CHEBI:77644"/>
        <dbReference type="ChEBI" id="CHEBI:78597"/>
        <dbReference type="ChEBI" id="CHEBI:78599"/>
        <dbReference type="ChEBI" id="CHEBI:78608"/>
        <dbReference type="EC" id="2.3.2.2"/>
    </reaction>
</comment>
<proteinExistence type="inferred from homology"/>
<sequence length="566" mass="59791">MRLERFIPACILTTFLLLFVSPVPTSAADPAPPAKGGVVVSVSGPASDVGAAVLRKGGTAVDAAVATAFALAVTYPAAGNVGGGGYLLVHPNGSGDPAVFDFREVAPAAATRDMFVKLADRSAHRRIGVPGTVAGLAMAHKAYGKLPWAELVAPAVKLAGEGFELDAFNAASISATVRNSVGDASAEFRRVFGKPGGGSWKVGDRLVQPDLKETLARIAEKGPDGFYTGKTADLIAAEMTRGGGLITREDLAAYKPVRRVPVVGKYRGYDVYTAPPSSSGGFTLLEQLNILETFDFKPADRWEPRTIHLIVEAMRRAYRDRAHDLGDPAFTPISRRMLDKAYAKELAAGIDPKRATPSADLAGDIPLALESEQTTHFSVVDGSGAAVSLTYTLENSYGGKVVVRGAGFLMNDEMNDFGWLPGVTNPTGRIGTPPNLVAPGKRMLSSMCPTILVKNDTPVLVTGSPGGRTIINTVLNVVVNTVDFGMDLRAAVDAPRIHHQWFPDVIRGEAAFVKGHPELVAKLKEMGHRVDQVQSQGDAHSIWIDPATGRVTGVADRRISGKASAE</sequence>
<gene>
    <name evidence="13" type="ORF">FRUB_03020</name>
</gene>
<organism evidence="13 14">
    <name type="scientific">Fimbriiglobus ruber</name>
    <dbReference type="NCBI Taxonomy" id="1908690"/>
    <lineage>
        <taxon>Bacteria</taxon>
        <taxon>Pseudomonadati</taxon>
        <taxon>Planctomycetota</taxon>
        <taxon>Planctomycetia</taxon>
        <taxon>Gemmatales</taxon>
        <taxon>Gemmataceae</taxon>
        <taxon>Fimbriiglobus</taxon>
    </lineage>
</organism>
<dbReference type="Gene3D" id="3.60.20.40">
    <property type="match status" value="1"/>
</dbReference>
<comment type="PTM">
    <text evidence="11">Cleaved by autocatalysis into a large and a small subunit.</text>
</comment>
<dbReference type="PANTHER" id="PTHR43199:SF1">
    <property type="entry name" value="GLUTATHIONE HYDROLASE PROENZYME"/>
    <property type="match status" value="1"/>
</dbReference>
<dbReference type="EC" id="3.4.19.13" evidence="11"/>
<keyword evidence="11" id="KW-0317">Glutathione biosynthesis</keyword>
<evidence type="ECO:0000256" key="6">
    <source>
        <dbReference type="ARBA" id="ARBA00023145"/>
    </source>
</evidence>
<dbReference type="GO" id="GO:0006750">
    <property type="term" value="P:glutathione biosynthetic process"/>
    <property type="evidence" value="ECO:0007669"/>
    <property type="project" value="UniProtKB-KW"/>
</dbReference>
<feature type="signal peptide" evidence="12">
    <location>
        <begin position="1"/>
        <end position="27"/>
    </location>
</feature>
<feature type="chain" id="PRO_5012375284" description="Glutathione hydrolase proenzyme" evidence="12">
    <location>
        <begin position="28"/>
        <end position="566"/>
    </location>
</feature>
<dbReference type="PRINTS" id="PR01210">
    <property type="entry name" value="GGTRANSPTASE"/>
</dbReference>
<dbReference type="InterPro" id="IPR043137">
    <property type="entry name" value="GGT_ssub_C"/>
</dbReference>
<comment type="subunit">
    <text evidence="11">This enzyme consists of two polypeptide chains, which are synthesized in precursor form from a single polypeptide.</text>
</comment>
<dbReference type="AlphaFoldDB" id="A0A225DQ71"/>
<feature type="binding site" evidence="10">
    <location>
        <position position="467"/>
    </location>
    <ligand>
        <name>L-glutamate</name>
        <dbReference type="ChEBI" id="CHEBI:29985"/>
    </ligand>
</feature>
<dbReference type="NCBIfam" id="TIGR00066">
    <property type="entry name" value="g_glut_trans"/>
    <property type="match status" value="1"/>
</dbReference>
<evidence type="ECO:0000256" key="11">
    <source>
        <dbReference type="RuleBase" id="RU368036"/>
    </source>
</evidence>
<dbReference type="OrthoDB" id="9781342at2"/>
<feature type="binding site" evidence="10">
    <location>
        <position position="416"/>
    </location>
    <ligand>
        <name>L-glutamate</name>
        <dbReference type="ChEBI" id="CHEBI:29985"/>
    </ligand>
</feature>
<keyword evidence="6 11" id="KW-0865">Zymogen</keyword>
<comment type="catalytic activity">
    <reaction evidence="2 11">
        <text>glutathione + H2O = L-cysteinylglycine + L-glutamate</text>
        <dbReference type="Rhea" id="RHEA:28807"/>
        <dbReference type="ChEBI" id="CHEBI:15377"/>
        <dbReference type="ChEBI" id="CHEBI:29985"/>
        <dbReference type="ChEBI" id="CHEBI:57925"/>
        <dbReference type="ChEBI" id="CHEBI:61694"/>
        <dbReference type="EC" id="3.4.19.13"/>
    </reaction>
</comment>
<keyword evidence="5 11" id="KW-0378">Hydrolase</keyword>
<comment type="catalytic activity">
    <reaction evidence="1 11">
        <text>an S-substituted glutathione + H2O = an S-substituted L-cysteinylglycine + L-glutamate</text>
        <dbReference type="Rhea" id="RHEA:59468"/>
        <dbReference type="ChEBI" id="CHEBI:15377"/>
        <dbReference type="ChEBI" id="CHEBI:29985"/>
        <dbReference type="ChEBI" id="CHEBI:90779"/>
        <dbReference type="ChEBI" id="CHEBI:143103"/>
        <dbReference type="EC" id="3.4.19.13"/>
    </reaction>
</comment>
<dbReference type="EMBL" id="NIDE01000004">
    <property type="protein sequence ID" value="OWK43421.1"/>
    <property type="molecule type" value="Genomic_DNA"/>
</dbReference>